<evidence type="ECO:0008006" key="3">
    <source>
        <dbReference type="Google" id="ProtNLM"/>
    </source>
</evidence>
<gene>
    <name evidence="1" type="ORF">ELE36_19855</name>
</gene>
<organism evidence="1 2">
    <name type="scientific">Pseudolysobacter antarcticus</name>
    <dbReference type="NCBI Taxonomy" id="2511995"/>
    <lineage>
        <taxon>Bacteria</taxon>
        <taxon>Pseudomonadati</taxon>
        <taxon>Pseudomonadota</taxon>
        <taxon>Gammaproteobacteria</taxon>
        <taxon>Lysobacterales</taxon>
        <taxon>Rhodanobacteraceae</taxon>
        <taxon>Pseudolysobacter</taxon>
    </lineage>
</organism>
<dbReference type="SUPFAM" id="SSF52058">
    <property type="entry name" value="L domain-like"/>
    <property type="match status" value="1"/>
</dbReference>
<dbReference type="KEGG" id="xbc:ELE36_19855"/>
<dbReference type="AlphaFoldDB" id="A0A411HPK7"/>
<evidence type="ECO:0000313" key="2">
    <source>
        <dbReference type="Proteomes" id="UP000291562"/>
    </source>
</evidence>
<dbReference type="OrthoDB" id="5965518at2"/>
<name>A0A411HPK7_9GAMM</name>
<dbReference type="InterPro" id="IPR032675">
    <property type="entry name" value="LRR_dom_sf"/>
</dbReference>
<sequence>MRLPVPSVTHPDEFTGADALTLSCTQTNLPAGEQRKLVKAWCALLPTLQLKSLVFSSKVSQDLFDAATQIKGLEALNVKWSSIKSIASVTGCRSLAVLDIGSSPSLTGLKYLEQLPKLRVLRVENVKEAQDLTFANSLTGLEEFGVCGSMGANQKIDSLWPLKDLQRLELLWLTSAKVLNGGLLPLHGLRRLTTLRCAFNFSASEFAAIRDAVPSLKFGSPFEPDLIRQYCKG</sequence>
<reference evidence="1 2" key="1">
    <citation type="submission" date="2019-01" db="EMBL/GenBank/DDBJ databases">
        <title>Pseudolysobacter antarctica gen. nov., sp. nov., isolated from Fildes Peninsula, Antarctica.</title>
        <authorList>
            <person name="Wei Z."/>
            <person name="Peng F."/>
        </authorList>
    </citation>
    <scope>NUCLEOTIDE SEQUENCE [LARGE SCALE GENOMIC DNA]</scope>
    <source>
        <strain evidence="1 2">AQ6-296</strain>
    </source>
</reference>
<keyword evidence="2" id="KW-1185">Reference proteome</keyword>
<evidence type="ECO:0000313" key="1">
    <source>
        <dbReference type="EMBL" id="QBB72439.1"/>
    </source>
</evidence>
<dbReference type="Proteomes" id="UP000291562">
    <property type="component" value="Chromosome"/>
</dbReference>
<dbReference type="Gene3D" id="3.80.10.10">
    <property type="entry name" value="Ribonuclease Inhibitor"/>
    <property type="match status" value="1"/>
</dbReference>
<dbReference type="EMBL" id="CP035704">
    <property type="protein sequence ID" value="QBB72439.1"/>
    <property type="molecule type" value="Genomic_DNA"/>
</dbReference>
<protein>
    <recommendedName>
        <fullName evidence="3">Leucine-rich repeat domain-containing protein</fullName>
    </recommendedName>
</protein>
<accession>A0A411HPK7</accession>
<proteinExistence type="predicted"/>
<dbReference type="RefSeq" id="WP_129836396.1">
    <property type="nucleotide sequence ID" value="NZ_CP035704.1"/>
</dbReference>